<protein>
    <recommendedName>
        <fullName evidence="3">Bacterial toxin 50 domain-containing protein</fullName>
    </recommendedName>
</protein>
<sequence length="312" mass="35188">MKIVNKTLSILLIICLTVALIPHEFLNVVSAEGKDNESEVLLLPEEQEDIKIELNEELVSELNTSNSEELEVEVTEVSNETIVVETDYDDNLEQVNFETVFNLDSENIKLQAEYIDEDGKTYYEDYSVEVIEINDDSYIFNFINLKTKEETIVDSTQIQASAVPVFVYFVGAQIVRITIQKIGKKAVLKIGKKVFQQKSKDAAKKATTNFKNFSTKAGGKDINFTKAKMQHILQNHHPNYWTGKSGKSMFDPKLNVNDVKNIVTNTINSNKTKIGNALKKGESINVYKTINGVKYRVHIAKNGYVSTAHPVK</sequence>
<accession>A0ABR5MGG0</accession>
<reference evidence="1 2" key="1">
    <citation type="submission" date="2015-07" db="EMBL/GenBank/DDBJ databases">
        <title>High-quality draft genome sequence of Oceanobacillus caeni HM6, a bacillus isolated from a human feces.</title>
        <authorList>
            <person name="Kumar J."/>
            <person name="Verma M.K."/>
            <person name="Pandey R."/>
            <person name="Bhambi M."/>
            <person name="Chauhan N."/>
        </authorList>
    </citation>
    <scope>NUCLEOTIDE SEQUENCE [LARGE SCALE GENOMIC DNA]</scope>
    <source>
        <strain evidence="1 2">HM6</strain>
    </source>
</reference>
<dbReference type="NCBIfam" id="NF038340">
    <property type="entry name" value="SAR2788_fam"/>
    <property type="match status" value="1"/>
</dbReference>
<evidence type="ECO:0000313" key="2">
    <source>
        <dbReference type="Proteomes" id="UP000037854"/>
    </source>
</evidence>
<dbReference type="EMBL" id="LGTK01000068">
    <property type="protein sequence ID" value="KPH71670.1"/>
    <property type="molecule type" value="Genomic_DNA"/>
</dbReference>
<name>A0ABR5MGG0_9BACI</name>
<comment type="caution">
    <text evidence="1">The sequence shown here is derived from an EMBL/GenBank/DDBJ whole genome shotgun (WGS) entry which is preliminary data.</text>
</comment>
<gene>
    <name evidence="1" type="ORF">AFL42_14740</name>
</gene>
<dbReference type="RefSeq" id="WP_047184059.1">
    <property type="nucleotide sequence ID" value="NZ_LGTK01000068.1"/>
</dbReference>
<dbReference type="Proteomes" id="UP000037854">
    <property type="component" value="Unassembled WGS sequence"/>
</dbReference>
<evidence type="ECO:0008006" key="3">
    <source>
        <dbReference type="Google" id="ProtNLM"/>
    </source>
</evidence>
<keyword evidence="2" id="KW-1185">Reference proteome</keyword>
<organism evidence="1 2">
    <name type="scientific">Oceanobacillus caeni</name>
    <dbReference type="NCBI Taxonomy" id="405946"/>
    <lineage>
        <taxon>Bacteria</taxon>
        <taxon>Bacillati</taxon>
        <taxon>Bacillota</taxon>
        <taxon>Bacilli</taxon>
        <taxon>Bacillales</taxon>
        <taxon>Bacillaceae</taxon>
        <taxon>Oceanobacillus</taxon>
    </lineage>
</organism>
<proteinExistence type="predicted"/>
<evidence type="ECO:0000313" key="1">
    <source>
        <dbReference type="EMBL" id="KPH71670.1"/>
    </source>
</evidence>